<dbReference type="InterPro" id="IPR011990">
    <property type="entry name" value="TPR-like_helical_dom_sf"/>
</dbReference>
<gene>
    <name evidence="2" type="ORF">A2140_04980</name>
</gene>
<dbReference type="Proteomes" id="UP000178379">
    <property type="component" value="Unassembled WGS sequence"/>
</dbReference>
<feature type="chain" id="PRO_5009526522" description="Sel1 repeat family protein" evidence="1">
    <location>
        <begin position="27"/>
        <end position="204"/>
    </location>
</feature>
<evidence type="ECO:0000256" key="1">
    <source>
        <dbReference type="SAM" id="SignalP"/>
    </source>
</evidence>
<dbReference type="STRING" id="1817756.A2140_04980"/>
<feature type="signal peptide" evidence="1">
    <location>
        <begin position="1"/>
        <end position="26"/>
    </location>
</feature>
<dbReference type="PANTHER" id="PTHR11102:SF160">
    <property type="entry name" value="ERAD-ASSOCIATED E3 UBIQUITIN-PROTEIN LIGASE COMPONENT HRD3"/>
    <property type="match status" value="1"/>
</dbReference>
<evidence type="ECO:0000313" key="3">
    <source>
        <dbReference type="Proteomes" id="UP000178379"/>
    </source>
</evidence>
<dbReference type="AlphaFoldDB" id="A0A1F6T1Z3"/>
<dbReference type="PANTHER" id="PTHR11102">
    <property type="entry name" value="SEL-1-LIKE PROTEIN"/>
    <property type="match status" value="1"/>
</dbReference>
<evidence type="ECO:0008006" key="4">
    <source>
        <dbReference type="Google" id="ProtNLM"/>
    </source>
</evidence>
<dbReference type="InterPro" id="IPR050767">
    <property type="entry name" value="Sel1_AlgK"/>
</dbReference>
<proteinExistence type="predicted"/>
<sequence>MSGRAAMKLRFILAVFIVLVSTHVRAADVEDCVDKALVKKDPTRAAAACRRLADQGDARAQYNLGVMYAKGRGVTKDWAEAMKWYRRAADLGYAEAQHYLGFMYSLGLGVTQDSTEAAKWYRKAADQGHTTAQSNLGHMYKKGEGVQQDTVQAHMWYNLVATRALASETVLRDLAVKTRNLLAAKMTPAQIAEAQKLAREWTPK</sequence>
<dbReference type="Pfam" id="PF08238">
    <property type="entry name" value="Sel1"/>
    <property type="match status" value="3"/>
</dbReference>
<reference evidence="2 3" key="1">
    <citation type="journal article" date="2016" name="Nat. Commun.">
        <title>Thousands of microbial genomes shed light on interconnected biogeochemical processes in an aquifer system.</title>
        <authorList>
            <person name="Anantharaman K."/>
            <person name="Brown C.T."/>
            <person name="Hug L.A."/>
            <person name="Sharon I."/>
            <person name="Castelle C.J."/>
            <person name="Probst A.J."/>
            <person name="Thomas B.C."/>
            <person name="Singh A."/>
            <person name="Wilkins M.J."/>
            <person name="Karaoz U."/>
            <person name="Brodie E.L."/>
            <person name="Williams K.H."/>
            <person name="Hubbard S.S."/>
            <person name="Banfield J.F."/>
        </authorList>
    </citation>
    <scope>NUCLEOTIDE SEQUENCE [LARGE SCALE GENOMIC DNA]</scope>
</reference>
<keyword evidence="1" id="KW-0732">Signal</keyword>
<comment type="caution">
    <text evidence="2">The sequence shown here is derived from an EMBL/GenBank/DDBJ whole genome shotgun (WGS) entry which is preliminary data.</text>
</comment>
<dbReference type="EMBL" id="MFSQ01000098">
    <property type="protein sequence ID" value="OGI39208.1"/>
    <property type="molecule type" value="Genomic_DNA"/>
</dbReference>
<evidence type="ECO:0000313" key="2">
    <source>
        <dbReference type="EMBL" id="OGI39208.1"/>
    </source>
</evidence>
<organism evidence="2 3">
    <name type="scientific">Candidatus Muproteobacteria bacterium RBG_16_62_13</name>
    <dbReference type="NCBI Taxonomy" id="1817756"/>
    <lineage>
        <taxon>Bacteria</taxon>
        <taxon>Pseudomonadati</taxon>
        <taxon>Pseudomonadota</taxon>
        <taxon>Candidatus Muproteobacteria</taxon>
    </lineage>
</organism>
<name>A0A1F6T1Z3_9PROT</name>
<dbReference type="SMART" id="SM00671">
    <property type="entry name" value="SEL1"/>
    <property type="match status" value="3"/>
</dbReference>
<dbReference type="SUPFAM" id="SSF81901">
    <property type="entry name" value="HCP-like"/>
    <property type="match status" value="1"/>
</dbReference>
<dbReference type="InterPro" id="IPR006597">
    <property type="entry name" value="Sel1-like"/>
</dbReference>
<dbReference type="Gene3D" id="1.25.40.10">
    <property type="entry name" value="Tetratricopeptide repeat domain"/>
    <property type="match status" value="1"/>
</dbReference>
<protein>
    <recommendedName>
        <fullName evidence="4">Sel1 repeat family protein</fullName>
    </recommendedName>
</protein>
<accession>A0A1F6T1Z3</accession>